<keyword evidence="2" id="KW-0238">DNA-binding</keyword>
<dbReference type="GO" id="GO:0006355">
    <property type="term" value="P:regulation of DNA-templated transcription"/>
    <property type="evidence" value="ECO:0007669"/>
    <property type="project" value="InterPro"/>
</dbReference>
<dbReference type="InterPro" id="IPR003441">
    <property type="entry name" value="NAC-dom"/>
</dbReference>
<sequence>MNDLCKLKEEQLKEHNPLGFCFDPTDKELVKYYLKSRVLNKPLPKLSFMEVDLYNQNLDTLAEQKIIMAKKCGIFSPQGIESIKMEAVQIELPEMDIGRPMELKSK</sequence>
<evidence type="ECO:0000259" key="5">
    <source>
        <dbReference type="Pfam" id="PF02365"/>
    </source>
</evidence>
<evidence type="ECO:0000313" key="7">
    <source>
        <dbReference type="Proteomes" id="UP001324115"/>
    </source>
</evidence>
<organism evidence="6 7">
    <name type="scientific">Quercus rubra</name>
    <name type="common">Northern red oak</name>
    <name type="synonym">Quercus borealis</name>
    <dbReference type="NCBI Taxonomy" id="3512"/>
    <lineage>
        <taxon>Eukaryota</taxon>
        <taxon>Viridiplantae</taxon>
        <taxon>Streptophyta</taxon>
        <taxon>Embryophyta</taxon>
        <taxon>Tracheophyta</taxon>
        <taxon>Spermatophyta</taxon>
        <taxon>Magnoliopsida</taxon>
        <taxon>eudicotyledons</taxon>
        <taxon>Gunneridae</taxon>
        <taxon>Pentapetalae</taxon>
        <taxon>rosids</taxon>
        <taxon>fabids</taxon>
        <taxon>Fagales</taxon>
        <taxon>Fagaceae</taxon>
        <taxon>Quercus</taxon>
    </lineage>
</organism>
<feature type="domain" description="NAC" evidence="5">
    <location>
        <begin position="17"/>
        <end position="72"/>
    </location>
</feature>
<evidence type="ECO:0000256" key="4">
    <source>
        <dbReference type="ARBA" id="ARBA00023242"/>
    </source>
</evidence>
<dbReference type="AlphaFoldDB" id="A0AAN7GI65"/>
<protein>
    <recommendedName>
        <fullName evidence="5">NAC domain-containing protein</fullName>
    </recommendedName>
</protein>
<comment type="caution">
    <text evidence="6">The sequence shown here is derived from an EMBL/GenBank/DDBJ whole genome shotgun (WGS) entry which is preliminary data.</text>
</comment>
<dbReference type="SUPFAM" id="SSF101941">
    <property type="entry name" value="NAC domain"/>
    <property type="match status" value="1"/>
</dbReference>
<keyword evidence="1" id="KW-0805">Transcription regulation</keyword>
<evidence type="ECO:0000256" key="2">
    <source>
        <dbReference type="ARBA" id="ARBA00023125"/>
    </source>
</evidence>
<evidence type="ECO:0000256" key="1">
    <source>
        <dbReference type="ARBA" id="ARBA00023015"/>
    </source>
</evidence>
<keyword evidence="4" id="KW-0539">Nucleus</keyword>
<evidence type="ECO:0000313" key="6">
    <source>
        <dbReference type="EMBL" id="KAK4608435.1"/>
    </source>
</evidence>
<dbReference type="Pfam" id="PF02365">
    <property type="entry name" value="NAM"/>
    <property type="match status" value="1"/>
</dbReference>
<keyword evidence="3" id="KW-0804">Transcription</keyword>
<gene>
    <name evidence="6" type="ORF">RGQ29_002013</name>
</gene>
<accession>A0AAN7GI65</accession>
<proteinExistence type="predicted"/>
<dbReference type="Proteomes" id="UP001324115">
    <property type="component" value="Unassembled WGS sequence"/>
</dbReference>
<reference evidence="6 7" key="1">
    <citation type="journal article" date="2023" name="G3 (Bethesda)">
        <title>A haplotype-resolved chromosome-scale genome for Quercus rubra L. provides insights into the genetics of adaptive traits for red oak species.</title>
        <authorList>
            <person name="Kapoor B."/>
            <person name="Jenkins J."/>
            <person name="Schmutz J."/>
            <person name="Zhebentyayeva T."/>
            <person name="Kuelheim C."/>
            <person name="Coggeshall M."/>
            <person name="Heim C."/>
            <person name="Lasky J.R."/>
            <person name="Leites L."/>
            <person name="Islam-Faridi N."/>
            <person name="Romero-Severson J."/>
            <person name="DeLeo V.L."/>
            <person name="Lucas S.M."/>
            <person name="Lazic D."/>
            <person name="Gailing O."/>
            <person name="Carlson J."/>
            <person name="Staton M."/>
        </authorList>
    </citation>
    <scope>NUCLEOTIDE SEQUENCE [LARGE SCALE GENOMIC DNA]</scope>
    <source>
        <strain evidence="6">Pseudo-F2</strain>
    </source>
</reference>
<keyword evidence="7" id="KW-1185">Reference proteome</keyword>
<name>A0AAN7GI65_QUERU</name>
<evidence type="ECO:0000256" key="3">
    <source>
        <dbReference type="ARBA" id="ARBA00023163"/>
    </source>
</evidence>
<dbReference type="InterPro" id="IPR036093">
    <property type="entry name" value="NAC_dom_sf"/>
</dbReference>
<dbReference type="EMBL" id="JAXUIC010000001">
    <property type="protein sequence ID" value="KAK4608435.1"/>
    <property type="molecule type" value="Genomic_DNA"/>
</dbReference>
<dbReference type="GO" id="GO:0003677">
    <property type="term" value="F:DNA binding"/>
    <property type="evidence" value="ECO:0007669"/>
    <property type="project" value="UniProtKB-KW"/>
</dbReference>
<dbReference type="Gene3D" id="2.170.150.80">
    <property type="entry name" value="NAC domain"/>
    <property type="match status" value="1"/>
</dbReference>